<evidence type="ECO:0000313" key="8">
    <source>
        <dbReference type="Proteomes" id="UP001201463"/>
    </source>
</evidence>
<feature type="signal peptide" evidence="5">
    <location>
        <begin position="1"/>
        <end position="24"/>
    </location>
</feature>
<dbReference type="InterPro" id="IPR029095">
    <property type="entry name" value="NarX-like_N"/>
</dbReference>
<dbReference type="RefSeq" id="WP_233391205.1">
    <property type="nucleotide sequence ID" value="NZ_JAJTWT010000003.1"/>
</dbReference>
<keyword evidence="3" id="KW-1133">Transmembrane helix</keyword>
<protein>
    <submittedName>
        <fullName evidence="7">Type IV pili methyl-accepting chemotaxis transducer N-terminal domain-containing protein</fullName>
    </submittedName>
</protein>
<evidence type="ECO:0000256" key="4">
    <source>
        <dbReference type="ARBA" id="ARBA00023136"/>
    </source>
</evidence>
<reference evidence="7 8" key="1">
    <citation type="submission" date="2021-12" db="EMBL/GenBank/DDBJ databases">
        <title>Genome seq of p7.</title>
        <authorList>
            <person name="Seo T."/>
        </authorList>
    </citation>
    <scope>NUCLEOTIDE SEQUENCE [LARGE SCALE GENOMIC DNA]</scope>
    <source>
        <strain evidence="7 8">P7</strain>
    </source>
</reference>
<comment type="subcellular location">
    <subcellularLocation>
        <location evidence="1">Membrane</location>
        <topology evidence="1">Multi-pass membrane protein</topology>
    </subcellularLocation>
</comment>
<sequence length="263" mass="28868">MQSRRTLLFAGIASLAGACLPARAQNGRIEGLGEAIDMAGAQRMLSQRMGKAWLGQLRPELAGRARHVLRDSEARFERQLGELLAYAPTPAIAGSYRALKHRFGDYRALLQCAPCRERVDELLQCSGEMLNIAQIATGQLQERSRENSARLVNLSGRQRMLSQRLALYYLAGQQGARPELVRQETARARFEFEAALQALAASAEATPAIRANLELARNQWVFLQSALTGESQGPQAADDVFVASENLLTVMETVTGQFARQLG</sequence>
<keyword evidence="2" id="KW-0812">Transmembrane</keyword>
<name>A0ABS8XFL2_9BURK</name>
<evidence type="ECO:0000256" key="3">
    <source>
        <dbReference type="ARBA" id="ARBA00022989"/>
    </source>
</evidence>
<dbReference type="Pfam" id="PF13675">
    <property type="entry name" value="PilJ"/>
    <property type="match status" value="2"/>
</dbReference>
<proteinExistence type="predicted"/>
<comment type="caution">
    <text evidence="7">The sequence shown here is derived from an EMBL/GenBank/DDBJ whole genome shotgun (WGS) entry which is preliminary data.</text>
</comment>
<keyword evidence="8" id="KW-1185">Reference proteome</keyword>
<feature type="chain" id="PRO_5045286481" evidence="5">
    <location>
        <begin position="25"/>
        <end position="263"/>
    </location>
</feature>
<evidence type="ECO:0000313" key="7">
    <source>
        <dbReference type="EMBL" id="MCE4537343.1"/>
    </source>
</evidence>
<keyword evidence="5" id="KW-0732">Signal</keyword>
<evidence type="ECO:0000256" key="1">
    <source>
        <dbReference type="ARBA" id="ARBA00004141"/>
    </source>
</evidence>
<evidence type="ECO:0000256" key="5">
    <source>
        <dbReference type="SAM" id="SignalP"/>
    </source>
</evidence>
<feature type="domain" description="NarX-like N-terminal" evidence="6">
    <location>
        <begin position="30"/>
        <end position="95"/>
    </location>
</feature>
<gene>
    <name evidence="7" type="ORF">LXT12_08785</name>
</gene>
<evidence type="ECO:0000256" key="2">
    <source>
        <dbReference type="ARBA" id="ARBA00022692"/>
    </source>
</evidence>
<accession>A0ABS8XFL2</accession>
<organism evidence="7 8">
    <name type="scientific">Pelomonas caseinilytica</name>
    <dbReference type="NCBI Taxonomy" id="2906763"/>
    <lineage>
        <taxon>Bacteria</taxon>
        <taxon>Pseudomonadati</taxon>
        <taxon>Pseudomonadota</taxon>
        <taxon>Betaproteobacteria</taxon>
        <taxon>Burkholderiales</taxon>
        <taxon>Sphaerotilaceae</taxon>
        <taxon>Roseateles</taxon>
    </lineage>
</organism>
<evidence type="ECO:0000259" key="6">
    <source>
        <dbReference type="Pfam" id="PF13675"/>
    </source>
</evidence>
<keyword evidence="4" id="KW-0472">Membrane</keyword>
<feature type="domain" description="NarX-like N-terminal" evidence="6">
    <location>
        <begin position="144"/>
        <end position="227"/>
    </location>
</feature>
<dbReference type="PROSITE" id="PS51257">
    <property type="entry name" value="PROKAR_LIPOPROTEIN"/>
    <property type="match status" value="1"/>
</dbReference>
<dbReference type="EMBL" id="JAJTWT010000003">
    <property type="protein sequence ID" value="MCE4537343.1"/>
    <property type="molecule type" value="Genomic_DNA"/>
</dbReference>
<dbReference type="Proteomes" id="UP001201463">
    <property type="component" value="Unassembled WGS sequence"/>
</dbReference>